<dbReference type="Pfam" id="PF08220">
    <property type="entry name" value="HTH_DeoR"/>
    <property type="match status" value="1"/>
</dbReference>
<dbReference type="PROSITE" id="PS51000">
    <property type="entry name" value="HTH_DEOR_2"/>
    <property type="match status" value="1"/>
</dbReference>
<reference evidence="5" key="2">
    <citation type="submission" date="2021-04" db="EMBL/GenBank/DDBJ databases">
        <authorList>
            <person name="Gilroy R."/>
        </authorList>
    </citation>
    <scope>NUCLEOTIDE SEQUENCE</scope>
    <source>
        <strain evidence="5">687</strain>
    </source>
</reference>
<dbReference type="PANTHER" id="PTHR30363:SF46">
    <property type="entry name" value="LYSR FAMILY TRANSCRIPTIONAL REGULATOR"/>
    <property type="match status" value="1"/>
</dbReference>
<evidence type="ECO:0000256" key="1">
    <source>
        <dbReference type="ARBA" id="ARBA00023015"/>
    </source>
</evidence>
<sequence length="252" mass="27602">MKDHRHKQILDYLKLHNLVTAEELARITGVSDATIRRDLITLDRDGLVYRVHGGVSLNRFVQQQPTTSQKSGQHHAEKSRIGMLAASLVKKGNSLVLDAGTTTLEIAKNLQADNLTVITPDLHIGLFLTNMGRSNVIITGGPTDNKSQSCIGQSCIQMLTSFCPHIVFMACNSFCKDTGVTAPTYEKAQVKQALATLKTRLVLVADSSKYGLSSLYKVCPLELFDVIISDKNLDEQAQAELATLEHTEILLA</sequence>
<comment type="caution">
    <text evidence="5">The sequence shown here is derived from an EMBL/GenBank/DDBJ whole genome shotgun (WGS) entry which is preliminary data.</text>
</comment>
<keyword evidence="1" id="KW-0805">Transcription regulation</keyword>
<dbReference type="InterPro" id="IPR018356">
    <property type="entry name" value="Tscrpt_reg_HTH_DeoR_CS"/>
</dbReference>
<organism evidence="5 6">
    <name type="scientific">Candidatus Anaerobiospirillum merdipullorum</name>
    <dbReference type="NCBI Taxonomy" id="2838450"/>
    <lineage>
        <taxon>Bacteria</taxon>
        <taxon>Pseudomonadati</taxon>
        <taxon>Pseudomonadota</taxon>
        <taxon>Gammaproteobacteria</taxon>
        <taxon>Aeromonadales</taxon>
        <taxon>Succinivibrionaceae</taxon>
        <taxon>Anaerobiospirillum</taxon>
    </lineage>
</organism>
<dbReference type="SUPFAM" id="SSF46785">
    <property type="entry name" value="Winged helix' DNA-binding domain"/>
    <property type="match status" value="1"/>
</dbReference>
<accession>A0A9E2KNT9</accession>
<dbReference type="Gene3D" id="1.10.10.10">
    <property type="entry name" value="Winged helix-like DNA-binding domain superfamily/Winged helix DNA-binding domain"/>
    <property type="match status" value="1"/>
</dbReference>
<dbReference type="InterPro" id="IPR036390">
    <property type="entry name" value="WH_DNA-bd_sf"/>
</dbReference>
<evidence type="ECO:0000313" key="5">
    <source>
        <dbReference type="EMBL" id="MBU3826679.1"/>
    </source>
</evidence>
<keyword evidence="2 5" id="KW-0238">DNA-binding</keyword>
<evidence type="ECO:0000256" key="3">
    <source>
        <dbReference type="ARBA" id="ARBA00023163"/>
    </source>
</evidence>
<evidence type="ECO:0000313" key="6">
    <source>
        <dbReference type="Proteomes" id="UP000824150"/>
    </source>
</evidence>
<dbReference type="InterPro" id="IPR050313">
    <property type="entry name" value="Carb_Metab_HTH_regulators"/>
</dbReference>
<dbReference type="GO" id="GO:0003677">
    <property type="term" value="F:DNA binding"/>
    <property type="evidence" value="ECO:0007669"/>
    <property type="project" value="UniProtKB-KW"/>
</dbReference>
<protein>
    <submittedName>
        <fullName evidence="5">DeoR/GlpR family DNA-binding transcription regulator</fullName>
    </submittedName>
</protein>
<dbReference type="InterPro" id="IPR037171">
    <property type="entry name" value="NagB/RpiA_transferase-like"/>
</dbReference>
<name>A0A9E2KNT9_9GAMM</name>
<dbReference type="SUPFAM" id="SSF100950">
    <property type="entry name" value="NagB/RpiA/CoA transferase-like"/>
    <property type="match status" value="1"/>
</dbReference>
<dbReference type="SMART" id="SM01134">
    <property type="entry name" value="DeoRC"/>
    <property type="match status" value="1"/>
</dbReference>
<dbReference type="EMBL" id="JAHLFG010000043">
    <property type="protein sequence ID" value="MBU3826679.1"/>
    <property type="molecule type" value="Genomic_DNA"/>
</dbReference>
<dbReference type="PANTHER" id="PTHR30363">
    <property type="entry name" value="HTH-TYPE TRANSCRIPTIONAL REGULATOR SRLR-RELATED"/>
    <property type="match status" value="1"/>
</dbReference>
<reference evidence="5" key="1">
    <citation type="journal article" date="2021" name="PeerJ">
        <title>Extensive microbial diversity within the chicken gut microbiome revealed by metagenomics and culture.</title>
        <authorList>
            <person name="Gilroy R."/>
            <person name="Ravi A."/>
            <person name="Getino M."/>
            <person name="Pursley I."/>
            <person name="Horton D.L."/>
            <person name="Alikhan N.F."/>
            <person name="Baker D."/>
            <person name="Gharbi K."/>
            <person name="Hall N."/>
            <person name="Watson M."/>
            <person name="Adriaenssens E.M."/>
            <person name="Foster-Nyarko E."/>
            <person name="Jarju S."/>
            <person name="Secka A."/>
            <person name="Antonio M."/>
            <person name="Oren A."/>
            <person name="Chaudhuri R.R."/>
            <person name="La Ragione R."/>
            <person name="Hildebrand F."/>
            <person name="Pallen M.J."/>
        </authorList>
    </citation>
    <scope>NUCLEOTIDE SEQUENCE</scope>
    <source>
        <strain evidence="5">687</strain>
    </source>
</reference>
<feature type="domain" description="HTH deoR-type" evidence="4">
    <location>
        <begin position="2"/>
        <end position="57"/>
    </location>
</feature>
<dbReference type="InterPro" id="IPR036388">
    <property type="entry name" value="WH-like_DNA-bd_sf"/>
</dbReference>
<evidence type="ECO:0000256" key="2">
    <source>
        <dbReference type="ARBA" id="ARBA00023125"/>
    </source>
</evidence>
<dbReference type="AlphaFoldDB" id="A0A9E2KNT9"/>
<evidence type="ECO:0000259" key="4">
    <source>
        <dbReference type="PROSITE" id="PS51000"/>
    </source>
</evidence>
<gene>
    <name evidence="5" type="ORF">IAA31_04220</name>
</gene>
<proteinExistence type="predicted"/>
<dbReference type="GO" id="GO:0003700">
    <property type="term" value="F:DNA-binding transcription factor activity"/>
    <property type="evidence" value="ECO:0007669"/>
    <property type="project" value="InterPro"/>
</dbReference>
<dbReference type="InterPro" id="IPR001034">
    <property type="entry name" value="DeoR_HTH"/>
</dbReference>
<keyword evidence="3" id="KW-0804">Transcription</keyword>
<dbReference type="Pfam" id="PF00455">
    <property type="entry name" value="DeoRC"/>
    <property type="match status" value="1"/>
</dbReference>
<dbReference type="PROSITE" id="PS00894">
    <property type="entry name" value="HTH_DEOR_1"/>
    <property type="match status" value="1"/>
</dbReference>
<dbReference type="PRINTS" id="PR00037">
    <property type="entry name" value="HTHLACR"/>
</dbReference>
<dbReference type="InterPro" id="IPR014036">
    <property type="entry name" value="DeoR-like_C"/>
</dbReference>
<dbReference type="Proteomes" id="UP000824150">
    <property type="component" value="Unassembled WGS sequence"/>
</dbReference>
<dbReference type="SMART" id="SM00420">
    <property type="entry name" value="HTH_DEOR"/>
    <property type="match status" value="1"/>
</dbReference>